<evidence type="ECO:0000259" key="1">
    <source>
        <dbReference type="SMART" id="SM00881"/>
    </source>
</evidence>
<dbReference type="EMBL" id="AM180252">
    <property type="protein sequence ID" value="CAJ54371.1"/>
    <property type="molecule type" value="Genomic_DNA"/>
</dbReference>
<dbReference type="OrthoDB" id="9804695at2"/>
<dbReference type="STRING" id="363253.LI0315"/>
<dbReference type="Proteomes" id="UP000002430">
    <property type="component" value="Chromosome"/>
</dbReference>
<dbReference type="InterPro" id="IPR003781">
    <property type="entry name" value="CoA-bd"/>
</dbReference>
<reference evidence="2 3" key="1">
    <citation type="submission" date="2005-11" db="EMBL/GenBank/DDBJ databases">
        <title>The complete genome sequence of Lawsonia intracellularis: the causative agent of proliferative enteropathy.</title>
        <authorList>
            <person name="Kaur K."/>
            <person name="Zhang Q."/>
            <person name="Beckler D."/>
            <person name="Munir S."/>
            <person name="Li L."/>
            <person name="Kinsley K."/>
            <person name="Herron L."/>
            <person name="Peterson A."/>
            <person name="May B."/>
            <person name="Singh S."/>
            <person name="Gebhart C."/>
            <person name="Kapur V."/>
        </authorList>
    </citation>
    <scope>NUCLEOTIDE SEQUENCE [LARGE SCALE GENOMIC DNA]</scope>
    <source>
        <strain evidence="2 3">PHE/MN1-00</strain>
    </source>
</reference>
<dbReference type="Gene3D" id="3.40.50.720">
    <property type="entry name" value="NAD(P)-binding Rossmann-like Domain"/>
    <property type="match status" value="1"/>
</dbReference>
<proteinExistence type="predicted"/>
<keyword evidence="3" id="KW-1185">Reference proteome</keyword>
<dbReference type="Pfam" id="PF13380">
    <property type="entry name" value="CoA_binding_2"/>
    <property type="match status" value="1"/>
</dbReference>
<evidence type="ECO:0000313" key="3">
    <source>
        <dbReference type="Proteomes" id="UP000002430"/>
    </source>
</evidence>
<sequence length="138" mass="15493">MQHPSDSTLKDILSQSKTIAIIGAKDEPNTPVGRVGQYLIKVGYTVIPVHPIRKSVWGIPAYTSITEIPVHIDIVDLFRAPEFCPIHAHEVISLLQPPQLFWMQQSIISPESVNIVQQYGITAIENLCIMAEHKRLFN</sequence>
<dbReference type="eggNOG" id="COG1832">
    <property type="taxonomic scope" value="Bacteria"/>
</dbReference>
<dbReference type="SUPFAM" id="SSF51735">
    <property type="entry name" value="NAD(P)-binding Rossmann-fold domains"/>
    <property type="match status" value="1"/>
</dbReference>
<organism evidence="2 3">
    <name type="scientific">Lawsonia intracellularis (strain PHE/MN1-00)</name>
    <dbReference type="NCBI Taxonomy" id="363253"/>
    <lineage>
        <taxon>Bacteria</taxon>
        <taxon>Pseudomonadati</taxon>
        <taxon>Thermodesulfobacteriota</taxon>
        <taxon>Desulfovibrionia</taxon>
        <taxon>Desulfovibrionales</taxon>
        <taxon>Desulfovibrionaceae</taxon>
        <taxon>Lawsonia</taxon>
    </lineage>
</organism>
<dbReference type="PANTHER" id="PTHR33303:SF2">
    <property type="entry name" value="COA-BINDING DOMAIN-CONTAINING PROTEIN"/>
    <property type="match status" value="1"/>
</dbReference>
<dbReference type="SMART" id="SM00881">
    <property type="entry name" value="CoA_binding"/>
    <property type="match status" value="1"/>
</dbReference>
<evidence type="ECO:0000313" key="2">
    <source>
        <dbReference type="EMBL" id="CAJ54371.1"/>
    </source>
</evidence>
<feature type="domain" description="CoA-binding" evidence="1">
    <location>
        <begin position="12"/>
        <end position="107"/>
    </location>
</feature>
<dbReference type="AlphaFoldDB" id="Q1MRK5"/>
<dbReference type="PANTHER" id="PTHR33303">
    <property type="entry name" value="CYTOPLASMIC PROTEIN-RELATED"/>
    <property type="match status" value="1"/>
</dbReference>
<gene>
    <name evidence="2" type="ordered locus">LI0315</name>
</gene>
<dbReference type="KEGG" id="lip:LI0315"/>
<dbReference type="RefSeq" id="WP_011526400.1">
    <property type="nucleotide sequence ID" value="NC_008011.1"/>
</dbReference>
<dbReference type="InterPro" id="IPR036291">
    <property type="entry name" value="NAD(P)-bd_dom_sf"/>
</dbReference>
<name>Q1MRK5_LAWIP</name>
<accession>Q1MRK5</accession>
<protein>
    <submittedName>
        <fullName evidence="2">Predicted CoA-binding protein</fullName>
    </submittedName>
</protein>
<dbReference type="HOGENOM" id="CLU_112567_0_0_7"/>